<dbReference type="OrthoDB" id="3197212at2"/>
<dbReference type="PANTHER" id="PTHR46797">
    <property type="entry name" value="HTH-TYPE TRANSCRIPTIONAL REGULATOR"/>
    <property type="match status" value="1"/>
</dbReference>
<evidence type="ECO:0000313" key="3">
    <source>
        <dbReference type="EMBL" id="RKN40949.1"/>
    </source>
</evidence>
<protein>
    <submittedName>
        <fullName evidence="3">XRE family transcriptional regulator</fullName>
    </submittedName>
</protein>
<dbReference type="SUPFAM" id="SSF47413">
    <property type="entry name" value="lambda repressor-like DNA-binding domains"/>
    <property type="match status" value="1"/>
</dbReference>
<proteinExistence type="predicted"/>
<dbReference type="CDD" id="cd00093">
    <property type="entry name" value="HTH_XRE"/>
    <property type="match status" value="1"/>
</dbReference>
<keyword evidence="1" id="KW-0238">DNA-binding</keyword>
<reference evidence="3 4" key="1">
    <citation type="journal article" date="2014" name="Int. J. Syst. Evol. Microbiol.">
        <title>Streptomyces hoynatensis sp. nov., isolated from deep marine sediment.</title>
        <authorList>
            <person name="Veyisoglu A."/>
            <person name="Sahin N."/>
        </authorList>
    </citation>
    <scope>NUCLEOTIDE SEQUENCE [LARGE SCALE GENOMIC DNA]</scope>
    <source>
        <strain evidence="3 4">KCTC 29097</strain>
    </source>
</reference>
<dbReference type="InterPro" id="IPR010982">
    <property type="entry name" value="Lambda_DNA-bd_dom_sf"/>
</dbReference>
<sequence length="91" mass="9659">MPAARPPDHLLPLRAAVGDRIRAARRARGLTQEQLAELLLADFKTVSRIEGGVTSPRLDRILEIAVALDVPPAALMPAGPWPDGLGPRPAA</sequence>
<comment type="caution">
    <text evidence="3">The sequence shown here is derived from an EMBL/GenBank/DDBJ whole genome shotgun (WGS) entry which is preliminary data.</text>
</comment>
<name>A0A3A9YYY2_9ACTN</name>
<gene>
    <name evidence="3" type="ORF">D7294_17195</name>
</gene>
<organism evidence="3 4">
    <name type="scientific">Streptomyces hoynatensis</name>
    <dbReference type="NCBI Taxonomy" id="1141874"/>
    <lineage>
        <taxon>Bacteria</taxon>
        <taxon>Bacillati</taxon>
        <taxon>Actinomycetota</taxon>
        <taxon>Actinomycetes</taxon>
        <taxon>Kitasatosporales</taxon>
        <taxon>Streptomycetaceae</taxon>
        <taxon>Streptomyces</taxon>
    </lineage>
</organism>
<dbReference type="GO" id="GO:0005829">
    <property type="term" value="C:cytosol"/>
    <property type="evidence" value="ECO:0007669"/>
    <property type="project" value="TreeGrafter"/>
</dbReference>
<dbReference type="PANTHER" id="PTHR46797:SF1">
    <property type="entry name" value="METHYLPHOSPHONATE SYNTHASE"/>
    <property type="match status" value="1"/>
</dbReference>
<feature type="domain" description="HTH cro/C1-type" evidence="2">
    <location>
        <begin position="21"/>
        <end position="75"/>
    </location>
</feature>
<dbReference type="InterPro" id="IPR050807">
    <property type="entry name" value="TransReg_Diox_bact_type"/>
</dbReference>
<dbReference type="Gene3D" id="1.10.260.40">
    <property type="entry name" value="lambda repressor-like DNA-binding domains"/>
    <property type="match status" value="1"/>
</dbReference>
<dbReference type="GO" id="GO:0003700">
    <property type="term" value="F:DNA-binding transcription factor activity"/>
    <property type="evidence" value="ECO:0007669"/>
    <property type="project" value="TreeGrafter"/>
</dbReference>
<accession>A0A3A9YYY2</accession>
<dbReference type="AlphaFoldDB" id="A0A3A9YYY2"/>
<dbReference type="PROSITE" id="PS50943">
    <property type="entry name" value="HTH_CROC1"/>
    <property type="match status" value="1"/>
</dbReference>
<dbReference type="GO" id="GO:0003677">
    <property type="term" value="F:DNA binding"/>
    <property type="evidence" value="ECO:0007669"/>
    <property type="project" value="UniProtKB-KW"/>
</dbReference>
<evidence type="ECO:0000313" key="4">
    <source>
        <dbReference type="Proteomes" id="UP000272474"/>
    </source>
</evidence>
<evidence type="ECO:0000259" key="2">
    <source>
        <dbReference type="PROSITE" id="PS50943"/>
    </source>
</evidence>
<dbReference type="EMBL" id="RBAL01000009">
    <property type="protein sequence ID" value="RKN40949.1"/>
    <property type="molecule type" value="Genomic_DNA"/>
</dbReference>
<evidence type="ECO:0000256" key="1">
    <source>
        <dbReference type="ARBA" id="ARBA00023125"/>
    </source>
</evidence>
<dbReference type="Pfam" id="PF01381">
    <property type="entry name" value="HTH_3"/>
    <property type="match status" value="1"/>
</dbReference>
<keyword evidence="4" id="KW-1185">Reference proteome</keyword>
<dbReference type="RefSeq" id="WP_120680904.1">
    <property type="nucleotide sequence ID" value="NZ_RBAL01000009.1"/>
</dbReference>
<dbReference type="InterPro" id="IPR001387">
    <property type="entry name" value="Cro/C1-type_HTH"/>
</dbReference>
<dbReference type="SMART" id="SM00530">
    <property type="entry name" value="HTH_XRE"/>
    <property type="match status" value="1"/>
</dbReference>
<dbReference type="Proteomes" id="UP000272474">
    <property type="component" value="Unassembled WGS sequence"/>
</dbReference>